<evidence type="ECO:0000313" key="2">
    <source>
        <dbReference type="Proteomes" id="UP000475666"/>
    </source>
</evidence>
<feature type="non-terminal residue" evidence="1">
    <location>
        <position position="1"/>
    </location>
</feature>
<keyword evidence="1" id="KW-0808">Transferase</keyword>
<keyword evidence="1" id="KW-0418">Kinase</keyword>
<proteinExistence type="predicted"/>
<sequence>LSAATVLAPVAGEFDRAAYEELLGRGVAVTAEAGAA</sequence>
<protein>
    <submittedName>
        <fullName evidence="1">1-phosphofructokinase</fullName>
    </submittedName>
</protein>
<dbReference type="AlphaFoldDB" id="A0A6G3T5S8"/>
<accession>A0A6G3T5S8</accession>
<organism evidence="1 2">
    <name type="scientific">Streptomyces rubrogriseus</name>
    <dbReference type="NCBI Taxonomy" id="194673"/>
    <lineage>
        <taxon>Bacteria</taxon>
        <taxon>Bacillati</taxon>
        <taxon>Actinomycetota</taxon>
        <taxon>Actinomycetes</taxon>
        <taxon>Kitasatosporales</taxon>
        <taxon>Streptomycetaceae</taxon>
        <taxon>Streptomyces</taxon>
        <taxon>Streptomyces violaceoruber group</taxon>
    </lineage>
</organism>
<gene>
    <name evidence="1" type="ORF">G3I66_02035</name>
</gene>
<dbReference type="GO" id="GO:0016301">
    <property type="term" value="F:kinase activity"/>
    <property type="evidence" value="ECO:0007669"/>
    <property type="project" value="UniProtKB-KW"/>
</dbReference>
<dbReference type="EMBL" id="JAAGMQ010000050">
    <property type="protein sequence ID" value="NEC31972.1"/>
    <property type="molecule type" value="Genomic_DNA"/>
</dbReference>
<name>A0A6G3T5S8_9ACTN</name>
<comment type="caution">
    <text evidence="1">The sequence shown here is derived from an EMBL/GenBank/DDBJ whole genome shotgun (WGS) entry which is preliminary data.</text>
</comment>
<evidence type="ECO:0000313" key="1">
    <source>
        <dbReference type="EMBL" id="NEC31972.1"/>
    </source>
</evidence>
<dbReference type="Proteomes" id="UP000475666">
    <property type="component" value="Unassembled WGS sequence"/>
</dbReference>
<reference evidence="1 2" key="1">
    <citation type="submission" date="2020-01" db="EMBL/GenBank/DDBJ databases">
        <title>Insect and environment-associated Actinomycetes.</title>
        <authorList>
            <person name="Currrie C."/>
            <person name="Chevrette M."/>
            <person name="Carlson C."/>
            <person name="Stubbendieck R."/>
            <person name="Wendt-Pienkowski E."/>
        </authorList>
    </citation>
    <scope>NUCLEOTIDE SEQUENCE [LARGE SCALE GENOMIC DNA]</scope>
    <source>
        <strain evidence="1 2">SID7739</strain>
    </source>
</reference>